<evidence type="ECO:0000313" key="3">
    <source>
        <dbReference type="Proteomes" id="UP000185491"/>
    </source>
</evidence>
<dbReference type="InterPro" id="IPR004919">
    <property type="entry name" value="GmrSD_N"/>
</dbReference>
<gene>
    <name evidence="2" type="ORF">CPHO_08995</name>
</gene>
<dbReference type="STRING" id="161895.CPHO_08995"/>
<keyword evidence="3" id="KW-1185">Reference proteome</keyword>
<dbReference type="Proteomes" id="UP000185491">
    <property type="component" value="Chromosome"/>
</dbReference>
<proteinExistence type="predicted"/>
<sequence length="348" mass="39247">MDTPVEVNYSGQDFDVHGLVGRLNRGDILIPRFGNNRDDIETEGFQRGFVWKKTQQDRFIESILLGYPIPNIFLVKQADEALLVLDGQQRLLTLQQFYSGKTFAGRRFLLANVSEEFRGRTYQDLNTRLRRKLDNALIQAIVLSTGSSEVDHRAIYQIFERLNAGGTQLTAHEIRIASYPGKLVDYIEILNSDPNWRSLYGPRSPRLRDHELVTRILAMYLDWKHYSRPLKNFLNDFMEAGLSKEVSEAAALFTDAARLINNVQEMGKGPTKRSALKLQSNQTNNSWSDALFIGVMTGLSEGTVTLGSIIKGVAELRSSEEFIGAATGPTSDEKHVTKRMQLAVKAFT</sequence>
<name>A0A1L7D6N7_9CORY</name>
<accession>A0A1L7D6N7</accession>
<organism evidence="2 3">
    <name type="scientific">Corynebacterium phocae</name>
    <dbReference type="NCBI Taxonomy" id="161895"/>
    <lineage>
        <taxon>Bacteria</taxon>
        <taxon>Bacillati</taxon>
        <taxon>Actinomycetota</taxon>
        <taxon>Actinomycetes</taxon>
        <taxon>Mycobacteriales</taxon>
        <taxon>Corynebacteriaceae</taxon>
        <taxon>Corynebacterium</taxon>
    </lineage>
</organism>
<dbReference type="PANTHER" id="PTHR39639">
    <property type="entry name" value="CHROMOSOME 16, WHOLE GENOME SHOTGUN SEQUENCE"/>
    <property type="match status" value="1"/>
</dbReference>
<dbReference type="Pfam" id="PF03235">
    <property type="entry name" value="GmrSD_N"/>
    <property type="match status" value="1"/>
</dbReference>
<feature type="domain" description="GmrSD restriction endonucleases N-terminal" evidence="1">
    <location>
        <begin position="35"/>
        <end position="177"/>
    </location>
</feature>
<reference evidence="2 3" key="1">
    <citation type="submission" date="2014-08" db="EMBL/GenBank/DDBJ databases">
        <title>Complete genome sequence of Corynebacterium phocae M408/89/1(T)(=DSM 44612(T)), isolated from the common seal (Phoca vitulina).</title>
        <authorList>
            <person name="Ruckert C."/>
            <person name="Albersmeier A."/>
            <person name="Winkler A."/>
            <person name="Kalinowski J."/>
        </authorList>
    </citation>
    <scope>NUCLEOTIDE SEQUENCE [LARGE SCALE GENOMIC DNA]</scope>
    <source>
        <strain evidence="2 3">M408/89/1</strain>
    </source>
</reference>
<evidence type="ECO:0000313" key="2">
    <source>
        <dbReference type="EMBL" id="APT93765.1"/>
    </source>
</evidence>
<dbReference type="KEGG" id="cpho:CPHO_08995"/>
<evidence type="ECO:0000259" key="1">
    <source>
        <dbReference type="Pfam" id="PF03235"/>
    </source>
</evidence>
<dbReference type="AlphaFoldDB" id="A0A1L7D6N7"/>
<dbReference type="EMBL" id="CP009249">
    <property type="protein sequence ID" value="APT93765.1"/>
    <property type="molecule type" value="Genomic_DNA"/>
</dbReference>
<protein>
    <recommendedName>
        <fullName evidence="1">GmrSD restriction endonucleases N-terminal domain-containing protein</fullName>
    </recommendedName>
</protein>
<dbReference type="PANTHER" id="PTHR39639:SF1">
    <property type="entry name" value="DUF262 DOMAIN-CONTAINING PROTEIN"/>
    <property type="match status" value="1"/>
</dbReference>